<dbReference type="WBParaSite" id="ES5_v2.g13712.t1">
    <property type="protein sequence ID" value="ES5_v2.g13712.t1"/>
    <property type="gene ID" value="ES5_v2.g13712"/>
</dbReference>
<protein>
    <submittedName>
        <fullName evidence="2">Uncharacterized protein</fullName>
    </submittedName>
</protein>
<dbReference type="Proteomes" id="UP000887579">
    <property type="component" value="Unplaced"/>
</dbReference>
<organism evidence="1 2">
    <name type="scientific">Panagrolaimus sp. ES5</name>
    <dbReference type="NCBI Taxonomy" id="591445"/>
    <lineage>
        <taxon>Eukaryota</taxon>
        <taxon>Metazoa</taxon>
        <taxon>Ecdysozoa</taxon>
        <taxon>Nematoda</taxon>
        <taxon>Chromadorea</taxon>
        <taxon>Rhabditida</taxon>
        <taxon>Tylenchina</taxon>
        <taxon>Panagrolaimomorpha</taxon>
        <taxon>Panagrolaimoidea</taxon>
        <taxon>Panagrolaimidae</taxon>
        <taxon>Panagrolaimus</taxon>
    </lineage>
</organism>
<evidence type="ECO:0000313" key="1">
    <source>
        <dbReference type="Proteomes" id="UP000887579"/>
    </source>
</evidence>
<evidence type="ECO:0000313" key="2">
    <source>
        <dbReference type="WBParaSite" id="ES5_v2.g13712.t1"/>
    </source>
</evidence>
<sequence>MDFSKDKKYSNWGHGSIHQFPKHFQLRHDHGSLKWDEEKAKQHFQNKSTLSLHIAAYENSNEDVLFGTPKKIIKFSCKNWNPDGLQMNSFEFPRQQEDQSSRPEVMKFKASQRLLNPNHMIDLVLQQEQIPIAVGGGEQELLVAVFPNEQVEHVQQQQNAITDDNVEGRQLAAAATVSYFAAKFSYQ</sequence>
<reference evidence="2" key="1">
    <citation type="submission" date="2022-11" db="UniProtKB">
        <authorList>
            <consortium name="WormBaseParasite"/>
        </authorList>
    </citation>
    <scope>IDENTIFICATION</scope>
</reference>
<name>A0AC34F8X2_9BILA</name>
<accession>A0AC34F8X2</accession>
<proteinExistence type="predicted"/>